<sequence>MKRLLIIAGSGMLPYYVAKAARLKNDEPVIASVLNECSFDWQDFECRELPLGDFCVLRSILHQYNIGRIVVAGAIDRRPNVQDLCFSIKDSLRISKMIWQLVSGGNAAILKASIDLLESYGVSVVGAHEIVPELLVQVGSLGTCVPNRDVKRDILAAMKSAEALSELDVGQSAVSIGGRVVALEGIEGTDSMLQRIVDCRNNGRILAGKSGVLVKMCKSQQDMRADLPSIGAKTVQNVIKAGLAGIALEAGKSLVLEKELVKKHADEAGIFVCGIDREFAI</sequence>
<dbReference type="PANTHER" id="PTHR39962:SF1">
    <property type="entry name" value="LPXI FAMILY PROTEIN"/>
    <property type="match status" value="1"/>
</dbReference>
<dbReference type="PANTHER" id="PTHR39962">
    <property type="entry name" value="BLL4848 PROTEIN"/>
    <property type="match status" value="1"/>
</dbReference>
<evidence type="ECO:0000313" key="3">
    <source>
        <dbReference type="EMBL" id="AGH16796.1"/>
    </source>
</evidence>
<name>A0ABM5NF52_LIBAS</name>
<evidence type="ECO:0000313" key="4">
    <source>
        <dbReference type="Proteomes" id="UP000011820"/>
    </source>
</evidence>
<dbReference type="Gene3D" id="3.40.140.80">
    <property type="match status" value="1"/>
</dbReference>
<dbReference type="Proteomes" id="UP000011820">
    <property type="component" value="Chromosome"/>
</dbReference>
<dbReference type="Pfam" id="PF17930">
    <property type="entry name" value="LpxI_N"/>
    <property type="match status" value="1"/>
</dbReference>
<gene>
    <name evidence="3" type="ORF">WSI_02130</name>
</gene>
<evidence type="ECO:0000259" key="1">
    <source>
        <dbReference type="Pfam" id="PF06230"/>
    </source>
</evidence>
<keyword evidence="4" id="KW-1185">Reference proteome</keyword>
<dbReference type="Gene3D" id="3.40.50.20">
    <property type="match status" value="1"/>
</dbReference>
<reference evidence="3 4" key="1">
    <citation type="journal article" date="2013" name="Genome Announc.">
        <title>Complete Genome Sequence of a Chinese Strain of 'Candidatus Liberibacter asiaticus'.</title>
        <authorList>
            <person name="Lin H."/>
            <person name="Han C.S."/>
            <person name="Liu B."/>
            <person name="Lou B."/>
            <person name="Bai X."/>
            <person name="Deng C."/>
            <person name="Civerolo E.L."/>
            <person name="Gupta G."/>
        </authorList>
    </citation>
    <scope>NUCLEOTIDE SEQUENCE [LARGE SCALE GENOMIC DNA]</scope>
    <source>
        <strain evidence="4">gxpsy</strain>
    </source>
</reference>
<dbReference type="RefSeq" id="WP_015452393.1">
    <property type="nucleotide sequence ID" value="NC_020549.1"/>
</dbReference>
<dbReference type="GeneID" id="93076801"/>
<dbReference type="EMBL" id="CP004005">
    <property type="protein sequence ID" value="AGH16796.1"/>
    <property type="molecule type" value="Genomic_DNA"/>
</dbReference>
<organism evidence="3 4">
    <name type="scientific">Candidatus Liberibacter asiaticus str. gxpsy</name>
    <dbReference type="NCBI Taxonomy" id="1174529"/>
    <lineage>
        <taxon>Bacteria</taxon>
        <taxon>Pseudomonadati</taxon>
        <taxon>Pseudomonadota</taxon>
        <taxon>Alphaproteobacteria</taxon>
        <taxon>Hyphomicrobiales</taxon>
        <taxon>Rhizobiaceae</taxon>
        <taxon>Liberibacter</taxon>
    </lineage>
</organism>
<evidence type="ECO:0000259" key="2">
    <source>
        <dbReference type="Pfam" id="PF17930"/>
    </source>
</evidence>
<accession>A0ABM5NF52</accession>
<dbReference type="InterPro" id="IPR043167">
    <property type="entry name" value="LpxI_C_sf"/>
</dbReference>
<evidence type="ECO:0008006" key="5">
    <source>
        <dbReference type="Google" id="ProtNLM"/>
    </source>
</evidence>
<proteinExistence type="predicted"/>
<feature type="domain" description="LpxI C-terminal" evidence="1">
    <location>
        <begin position="139"/>
        <end position="273"/>
    </location>
</feature>
<dbReference type="Pfam" id="PF06230">
    <property type="entry name" value="LpxI_C"/>
    <property type="match status" value="1"/>
</dbReference>
<dbReference type="InterPro" id="IPR041255">
    <property type="entry name" value="LpxI_N"/>
</dbReference>
<dbReference type="InterPro" id="IPR053174">
    <property type="entry name" value="LpxI"/>
</dbReference>
<feature type="domain" description="LpxI N-terminal" evidence="2">
    <location>
        <begin position="4"/>
        <end position="134"/>
    </location>
</feature>
<protein>
    <recommendedName>
        <fullName evidence="5">DUF1009 domain-containing protein</fullName>
    </recommendedName>
</protein>
<dbReference type="InterPro" id="IPR010415">
    <property type="entry name" value="LpxI_C"/>
</dbReference>